<evidence type="ECO:0000313" key="3">
    <source>
        <dbReference type="Proteomes" id="UP000727407"/>
    </source>
</evidence>
<sequence length="123" mass="13999">MSRSRVTVNQQSRGPPSIRTATLTTRSVSPSEDPRCEAVTERHVKSDTILRSRNSLKFPTWAVRDSPTLCCAHVFHFLMLAMLSKPVVPFAVRPLRETGKRLRVSFYTWGPFTVRTHQLLSFA</sequence>
<comment type="caution">
    <text evidence="2">The sequence shown here is derived from an EMBL/GenBank/DDBJ whole genome shotgun (WGS) entry which is preliminary data.</text>
</comment>
<dbReference type="Proteomes" id="UP000727407">
    <property type="component" value="Unassembled WGS sequence"/>
</dbReference>
<reference evidence="2" key="1">
    <citation type="submission" date="2020-07" db="EMBL/GenBank/DDBJ databases">
        <title>Clarias magur genome sequencing, assembly and annotation.</title>
        <authorList>
            <person name="Kushwaha B."/>
            <person name="Kumar R."/>
            <person name="Das P."/>
            <person name="Joshi C.G."/>
            <person name="Kumar D."/>
            <person name="Nagpure N.S."/>
            <person name="Pandey M."/>
            <person name="Agarwal S."/>
            <person name="Srivastava S."/>
            <person name="Singh M."/>
            <person name="Sahoo L."/>
            <person name="Jayasankar P."/>
            <person name="Meher P.K."/>
            <person name="Koringa P.G."/>
            <person name="Iquebal M.A."/>
            <person name="Das S.P."/>
            <person name="Bit A."/>
            <person name="Patnaik S."/>
            <person name="Patel N."/>
            <person name="Shah T.M."/>
            <person name="Hinsu A."/>
            <person name="Jena J.K."/>
        </authorList>
    </citation>
    <scope>NUCLEOTIDE SEQUENCE</scope>
    <source>
        <strain evidence="2">CIFAMagur01</strain>
        <tissue evidence="2">Testis</tissue>
    </source>
</reference>
<proteinExistence type="predicted"/>
<dbReference type="AlphaFoldDB" id="A0A8J4X6H7"/>
<dbReference type="EMBL" id="QNUK01000071">
    <property type="protein sequence ID" value="KAF5903584.1"/>
    <property type="molecule type" value="Genomic_DNA"/>
</dbReference>
<accession>A0A8J4X6H7</accession>
<evidence type="ECO:0000313" key="2">
    <source>
        <dbReference type="EMBL" id="KAF5903584.1"/>
    </source>
</evidence>
<protein>
    <submittedName>
        <fullName evidence="2">Adenylate-forming reductase Nps11</fullName>
    </submittedName>
</protein>
<organism evidence="2 3">
    <name type="scientific">Clarias magur</name>
    <name type="common">Asian catfish</name>
    <name type="synonym">Macropteronotus magur</name>
    <dbReference type="NCBI Taxonomy" id="1594786"/>
    <lineage>
        <taxon>Eukaryota</taxon>
        <taxon>Metazoa</taxon>
        <taxon>Chordata</taxon>
        <taxon>Craniata</taxon>
        <taxon>Vertebrata</taxon>
        <taxon>Euteleostomi</taxon>
        <taxon>Actinopterygii</taxon>
        <taxon>Neopterygii</taxon>
        <taxon>Teleostei</taxon>
        <taxon>Ostariophysi</taxon>
        <taxon>Siluriformes</taxon>
        <taxon>Clariidae</taxon>
        <taxon>Clarias</taxon>
    </lineage>
</organism>
<gene>
    <name evidence="2" type="primary">nps11</name>
    <name evidence="2" type="ORF">DAT39_006681</name>
</gene>
<keyword evidence="3" id="KW-1185">Reference proteome</keyword>
<feature type="compositionally biased region" description="Polar residues" evidence="1">
    <location>
        <begin position="1"/>
        <end position="30"/>
    </location>
</feature>
<feature type="region of interest" description="Disordered" evidence="1">
    <location>
        <begin position="1"/>
        <end position="40"/>
    </location>
</feature>
<name>A0A8J4X6H7_CLAMG</name>
<evidence type="ECO:0000256" key="1">
    <source>
        <dbReference type="SAM" id="MobiDB-lite"/>
    </source>
</evidence>